<evidence type="ECO:0000313" key="11">
    <source>
        <dbReference type="Proteomes" id="UP000078544"/>
    </source>
</evidence>
<evidence type="ECO:0000256" key="5">
    <source>
        <dbReference type="ARBA" id="ARBA00023136"/>
    </source>
</evidence>
<keyword evidence="4 8" id="KW-1133">Transmembrane helix</keyword>
<evidence type="ECO:0000259" key="9">
    <source>
        <dbReference type="PROSITE" id="PS50850"/>
    </source>
</evidence>
<keyword evidence="11" id="KW-1185">Reference proteome</keyword>
<evidence type="ECO:0000313" key="10">
    <source>
        <dbReference type="EMBL" id="KZZ92443.1"/>
    </source>
</evidence>
<dbReference type="PROSITE" id="PS50850">
    <property type="entry name" value="MFS"/>
    <property type="match status" value="1"/>
</dbReference>
<dbReference type="PANTHER" id="PTHR43791:SF91">
    <property type="entry name" value="MAJOR FACILITATOR SUPERFAMILY (MFS) PROFILE DOMAIN-CONTAINING PROTEIN-RELATED"/>
    <property type="match status" value="1"/>
</dbReference>
<dbReference type="AlphaFoldDB" id="A0A162IEX3"/>
<feature type="transmembrane region" description="Helical" evidence="8">
    <location>
        <begin position="120"/>
        <end position="139"/>
    </location>
</feature>
<feature type="transmembrane region" description="Helical" evidence="8">
    <location>
        <begin position="349"/>
        <end position="368"/>
    </location>
</feature>
<dbReference type="EMBL" id="AZGY01000015">
    <property type="protein sequence ID" value="KZZ92443.1"/>
    <property type="molecule type" value="Genomic_DNA"/>
</dbReference>
<sequence>MGTEYREKSELVTADGQPEPLRTSSTSMDAGMADLLAASEGIDEAKLVRKLDWHLIPLIMSVYLFSFIDRVNVGNARLYKLETDLHLSSSQFQLVIALFYLSYMLGVPFNLVLKLVTPRRLIAAITVSWGLVATLMGLVDSYASLVACRVLLGAVEAGLFPGFNLYLTFFYTKHELALRVGYLFVSAAIAGALGGLLAYAIGQMDGVAGLSGWRWIFILEGIPSVLLGVLTYFALPNDAPTAWFLTDQEKALMELRRRRAYGNTASSDRLSREDVKRAVTDWRMWAFYVAQFAIDTMLFGFSTFLPTIIQSLGSWTTAQVQLLTIPCYFLGAAIYMATAYLSDRLQMRGLFCVIFGTISVAGYAVLLADVSTSAHYFACFLVVGGLYTVVGLPLAWLSNNTPRYGKKAVASGTQLTFGNAAGILSAFIYPKADQPRYVRGHALCLGMVGLATAIFGFLWFWYWRENHRRENGFVRDRHRALDERQLAELGDDSPRFRYTL</sequence>
<keyword evidence="5 8" id="KW-0472">Membrane</keyword>
<dbReference type="FunFam" id="1.20.1250.20:FF:000068">
    <property type="entry name" value="MFS general substrate transporter"/>
    <property type="match status" value="1"/>
</dbReference>
<dbReference type="GO" id="GO:0022857">
    <property type="term" value="F:transmembrane transporter activity"/>
    <property type="evidence" value="ECO:0007669"/>
    <property type="project" value="InterPro"/>
</dbReference>
<evidence type="ECO:0000256" key="6">
    <source>
        <dbReference type="ARBA" id="ARBA00037968"/>
    </source>
</evidence>
<feature type="transmembrane region" description="Helical" evidence="8">
    <location>
        <begin position="321"/>
        <end position="342"/>
    </location>
</feature>
<evidence type="ECO:0000256" key="8">
    <source>
        <dbReference type="SAM" id="Phobius"/>
    </source>
</evidence>
<feature type="transmembrane region" description="Helical" evidence="8">
    <location>
        <begin position="374"/>
        <end position="396"/>
    </location>
</feature>
<feature type="transmembrane region" description="Helical" evidence="8">
    <location>
        <begin position="92"/>
        <end position="113"/>
    </location>
</feature>
<evidence type="ECO:0000256" key="1">
    <source>
        <dbReference type="ARBA" id="ARBA00004141"/>
    </source>
</evidence>
<dbReference type="OrthoDB" id="2962993at2759"/>
<reference evidence="10 11" key="1">
    <citation type="journal article" date="2016" name="Genome Biol. Evol.">
        <title>Divergent and convergent evolution of fungal pathogenicity.</title>
        <authorList>
            <person name="Shang Y."/>
            <person name="Xiao G."/>
            <person name="Zheng P."/>
            <person name="Cen K."/>
            <person name="Zhan S."/>
            <person name="Wang C."/>
        </authorList>
    </citation>
    <scope>NUCLEOTIDE SEQUENCE [LARGE SCALE GENOMIC DNA]</scope>
    <source>
        <strain evidence="10 11">RCEF 2490</strain>
    </source>
</reference>
<keyword evidence="2" id="KW-0813">Transport</keyword>
<dbReference type="InterPro" id="IPR036259">
    <property type="entry name" value="MFS_trans_sf"/>
</dbReference>
<dbReference type="SUPFAM" id="SSF103473">
    <property type="entry name" value="MFS general substrate transporter"/>
    <property type="match status" value="1"/>
</dbReference>
<dbReference type="GO" id="GO:0016020">
    <property type="term" value="C:membrane"/>
    <property type="evidence" value="ECO:0007669"/>
    <property type="project" value="UniProtKB-SubCell"/>
</dbReference>
<organism evidence="10 11">
    <name type="scientific">Moelleriella libera RCEF 2490</name>
    <dbReference type="NCBI Taxonomy" id="1081109"/>
    <lineage>
        <taxon>Eukaryota</taxon>
        <taxon>Fungi</taxon>
        <taxon>Dikarya</taxon>
        <taxon>Ascomycota</taxon>
        <taxon>Pezizomycotina</taxon>
        <taxon>Sordariomycetes</taxon>
        <taxon>Hypocreomycetidae</taxon>
        <taxon>Hypocreales</taxon>
        <taxon>Clavicipitaceae</taxon>
        <taxon>Moelleriella</taxon>
    </lineage>
</organism>
<comment type="similarity">
    <text evidence="6">Belongs to the major facilitator superfamily. Allantoate permease family.</text>
</comment>
<dbReference type="PANTHER" id="PTHR43791">
    <property type="entry name" value="PERMEASE-RELATED"/>
    <property type="match status" value="1"/>
</dbReference>
<evidence type="ECO:0000256" key="4">
    <source>
        <dbReference type="ARBA" id="ARBA00022989"/>
    </source>
</evidence>
<name>A0A162IEX3_9HYPO</name>
<keyword evidence="3 8" id="KW-0812">Transmembrane</keyword>
<feature type="transmembrane region" description="Helical" evidence="8">
    <location>
        <begin position="408"/>
        <end position="428"/>
    </location>
</feature>
<feature type="transmembrane region" description="Helical" evidence="8">
    <location>
        <begin position="182"/>
        <end position="201"/>
    </location>
</feature>
<feature type="transmembrane region" description="Helical" evidence="8">
    <location>
        <begin position="440"/>
        <end position="462"/>
    </location>
</feature>
<dbReference type="Gene3D" id="1.20.1250.20">
    <property type="entry name" value="MFS general substrate transporter like domains"/>
    <property type="match status" value="2"/>
</dbReference>
<gene>
    <name evidence="10" type="ORF">AAL_06069</name>
</gene>
<dbReference type="Proteomes" id="UP000078544">
    <property type="component" value="Unassembled WGS sequence"/>
</dbReference>
<feature type="transmembrane region" description="Helical" evidence="8">
    <location>
        <begin position="213"/>
        <end position="235"/>
    </location>
</feature>
<accession>A0A162IEX3</accession>
<comment type="subcellular location">
    <subcellularLocation>
        <location evidence="1">Membrane</location>
        <topology evidence="1">Multi-pass membrane protein</topology>
    </subcellularLocation>
</comment>
<feature type="transmembrane region" description="Helical" evidence="8">
    <location>
        <begin position="55"/>
        <end position="72"/>
    </location>
</feature>
<feature type="domain" description="Major facilitator superfamily (MFS) profile" evidence="9">
    <location>
        <begin position="55"/>
        <end position="468"/>
    </location>
</feature>
<proteinExistence type="inferred from homology"/>
<comment type="caution">
    <text evidence="10">The sequence shown here is derived from an EMBL/GenBank/DDBJ whole genome shotgun (WGS) entry which is preliminary data.</text>
</comment>
<dbReference type="FunFam" id="1.20.1250.20:FF:000018">
    <property type="entry name" value="MFS transporter permease"/>
    <property type="match status" value="1"/>
</dbReference>
<feature type="region of interest" description="Disordered" evidence="7">
    <location>
        <begin position="1"/>
        <end position="24"/>
    </location>
</feature>
<feature type="compositionally biased region" description="Basic and acidic residues" evidence="7">
    <location>
        <begin position="1"/>
        <end position="10"/>
    </location>
</feature>
<feature type="transmembrane region" description="Helical" evidence="8">
    <location>
        <begin position="151"/>
        <end position="170"/>
    </location>
</feature>
<evidence type="ECO:0000256" key="7">
    <source>
        <dbReference type="SAM" id="MobiDB-lite"/>
    </source>
</evidence>
<evidence type="ECO:0000256" key="2">
    <source>
        <dbReference type="ARBA" id="ARBA00022448"/>
    </source>
</evidence>
<evidence type="ECO:0000256" key="3">
    <source>
        <dbReference type="ARBA" id="ARBA00022692"/>
    </source>
</evidence>
<dbReference type="InterPro" id="IPR020846">
    <property type="entry name" value="MFS_dom"/>
</dbReference>
<dbReference type="STRING" id="1081109.A0A162IEX3"/>
<protein>
    <submittedName>
        <fullName evidence="10">Major facilitator superfamily domain, general substrate transporter</fullName>
    </submittedName>
</protein>
<dbReference type="InterPro" id="IPR011701">
    <property type="entry name" value="MFS"/>
</dbReference>
<dbReference type="Pfam" id="PF07690">
    <property type="entry name" value="MFS_1"/>
    <property type="match status" value="1"/>
</dbReference>
<feature type="transmembrane region" description="Helical" evidence="8">
    <location>
        <begin position="285"/>
        <end position="309"/>
    </location>
</feature>